<organism evidence="6 7">
    <name type="scientific">Aphis glycines</name>
    <name type="common">Soybean aphid</name>
    <dbReference type="NCBI Taxonomy" id="307491"/>
    <lineage>
        <taxon>Eukaryota</taxon>
        <taxon>Metazoa</taxon>
        <taxon>Ecdysozoa</taxon>
        <taxon>Arthropoda</taxon>
        <taxon>Hexapoda</taxon>
        <taxon>Insecta</taxon>
        <taxon>Pterygota</taxon>
        <taxon>Neoptera</taxon>
        <taxon>Paraneoptera</taxon>
        <taxon>Hemiptera</taxon>
        <taxon>Sternorrhyncha</taxon>
        <taxon>Aphidomorpha</taxon>
        <taxon>Aphidoidea</taxon>
        <taxon>Aphididae</taxon>
        <taxon>Aphidini</taxon>
        <taxon>Aphis</taxon>
        <taxon>Aphis</taxon>
    </lineage>
</organism>
<keyword evidence="3" id="KW-0862">Zinc</keyword>
<evidence type="ECO:0000259" key="5">
    <source>
        <dbReference type="PROSITE" id="PS51044"/>
    </source>
</evidence>
<evidence type="ECO:0000256" key="3">
    <source>
        <dbReference type="ARBA" id="ARBA00022833"/>
    </source>
</evidence>
<dbReference type="PANTHER" id="PTHR10782:SF94">
    <property type="entry name" value="SUPPRESSOR OF VARIEGATION 2-10, ISOFORM I"/>
    <property type="match status" value="1"/>
</dbReference>
<dbReference type="GO" id="GO:0016925">
    <property type="term" value="P:protein sumoylation"/>
    <property type="evidence" value="ECO:0007669"/>
    <property type="project" value="TreeGrafter"/>
</dbReference>
<dbReference type="Gene3D" id="3.30.40.10">
    <property type="entry name" value="Zinc/RING finger domain, C3HC4 (zinc finger)"/>
    <property type="match status" value="2"/>
</dbReference>
<dbReference type="Pfam" id="PF02891">
    <property type="entry name" value="zf-MIZ"/>
    <property type="match status" value="2"/>
</dbReference>
<protein>
    <recommendedName>
        <fullName evidence="5">SP-RING-type domain-containing protein</fullName>
    </recommendedName>
</protein>
<gene>
    <name evidence="6" type="ORF">AGLY_017747</name>
</gene>
<dbReference type="AlphaFoldDB" id="A0A6G0SUT7"/>
<dbReference type="InterPro" id="IPR004181">
    <property type="entry name" value="Znf_MIZ"/>
</dbReference>
<dbReference type="InterPro" id="IPR013083">
    <property type="entry name" value="Znf_RING/FYVE/PHD"/>
</dbReference>
<keyword evidence="2 4" id="KW-0863">Zinc-finger</keyword>
<accession>A0A6G0SUT7</accession>
<dbReference type="PROSITE" id="PS51044">
    <property type="entry name" value="ZF_SP_RING"/>
    <property type="match status" value="2"/>
</dbReference>
<name>A0A6G0SUT7_APHGL</name>
<evidence type="ECO:0000313" key="6">
    <source>
        <dbReference type="EMBL" id="KAE9521865.1"/>
    </source>
</evidence>
<dbReference type="OrthoDB" id="10263264at2759"/>
<evidence type="ECO:0000256" key="4">
    <source>
        <dbReference type="PROSITE-ProRule" id="PRU00452"/>
    </source>
</evidence>
<dbReference type="Proteomes" id="UP000475862">
    <property type="component" value="Unassembled WGS sequence"/>
</dbReference>
<dbReference type="GO" id="GO:0008270">
    <property type="term" value="F:zinc ion binding"/>
    <property type="evidence" value="ECO:0007669"/>
    <property type="project" value="UniProtKB-KW"/>
</dbReference>
<evidence type="ECO:0000313" key="7">
    <source>
        <dbReference type="Proteomes" id="UP000475862"/>
    </source>
</evidence>
<feature type="domain" description="SP-RING-type" evidence="5">
    <location>
        <begin position="61"/>
        <end position="147"/>
    </location>
</feature>
<feature type="domain" description="SP-RING-type" evidence="5">
    <location>
        <begin position="196"/>
        <end position="290"/>
    </location>
</feature>
<keyword evidence="1" id="KW-0479">Metal-binding</keyword>
<dbReference type="GO" id="GO:0006357">
    <property type="term" value="P:regulation of transcription by RNA polymerase II"/>
    <property type="evidence" value="ECO:0007669"/>
    <property type="project" value="TreeGrafter"/>
</dbReference>
<evidence type="ECO:0000256" key="1">
    <source>
        <dbReference type="ARBA" id="ARBA00022723"/>
    </source>
</evidence>
<dbReference type="EMBL" id="VYZN01001885">
    <property type="protein sequence ID" value="KAE9521865.1"/>
    <property type="molecule type" value="Genomic_DNA"/>
</dbReference>
<evidence type="ECO:0000256" key="2">
    <source>
        <dbReference type="ARBA" id="ARBA00022771"/>
    </source>
</evidence>
<dbReference type="GO" id="GO:0000785">
    <property type="term" value="C:chromatin"/>
    <property type="evidence" value="ECO:0007669"/>
    <property type="project" value="TreeGrafter"/>
</dbReference>
<dbReference type="GO" id="GO:0003712">
    <property type="term" value="F:transcription coregulator activity"/>
    <property type="evidence" value="ECO:0007669"/>
    <property type="project" value="TreeGrafter"/>
</dbReference>
<sequence length="290" mass="33698">MIMRAVYYHVGNPYVLDCGPREMCTYERRLHSNLFSQLIDPVPNESTDYTPLGLLLTVADVDRDLATISYRVSLVCPLGKIRMKIPAMSIHCDHLQCFDARTFILMNEKKQTWICQTFVSSTTLNKWNKNIEFSADGTWRAFEETKTPIVVLINPEISRTQQLNPNIDDNITITWTRDRKYYVFAVFIVKKNNADVDRDLATISYRVSLVCPLGKIRMKIPAMSIHCDHLQCFDARTFILMNEKKQTWICQTSDGTWRAFEETKNTNSILDKLKHIDYVDLDCDDEECIE</sequence>
<proteinExistence type="predicted"/>
<keyword evidence="7" id="KW-1185">Reference proteome</keyword>
<dbReference type="PANTHER" id="PTHR10782">
    <property type="entry name" value="ZINC FINGER MIZ DOMAIN-CONTAINING PROTEIN"/>
    <property type="match status" value="1"/>
</dbReference>
<dbReference type="GO" id="GO:0061665">
    <property type="term" value="F:SUMO ligase activity"/>
    <property type="evidence" value="ECO:0007669"/>
    <property type="project" value="TreeGrafter"/>
</dbReference>
<reference evidence="6 7" key="1">
    <citation type="submission" date="2019-08" db="EMBL/GenBank/DDBJ databases">
        <title>The genome of the soybean aphid Biotype 1, its phylome, world population structure and adaptation to the North American continent.</title>
        <authorList>
            <person name="Giordano R."/>
            <person name="Donthu R.K."/>
            <person name="Hernandez A.G."/>
            <person name="Wright C.L."/>
            <person name="Zimin A.V."/>
        </authorList>
    </citation>
    <scope>NUCLEOTIDE SEQUENCE [LARGE SCALE GENOMIC DNA]</scope>
    <source>
        <tissue evidence="6">Whole aphids</tissue>
    </source>
</reference>
<comment type="caution">
    <text evidence="6">The sequence shown here is derived from an EMBL/GenBank/DDBJ whole genome shotgun (WGS) entry which is preliminary data.</text>
</comment>